<dbReference type="InterPro" id="IPR019489">
    <property type="entry name" value="Clp_ATPase_C"/>
</dbReference>
<dbReference type="InterPro" id="IPR013461">
    <property type="entry name" value="ClpA"/>
</dbReference>
<sequence length="774" mass="85062">MPSFSTSLEQAIHQALALANEHRHELATLEHLLLALTEEPDAVKVMRACNVDLEELRKLLIEFIDDDLSTLITDVDGSEAVPTAAFQRVIQRAAIHVQSSGREEVTGANVLVAIFAERESNAAFFLQEMDMTRYDAVNFIAHGVAKNPSFNENRKVAGAEDQPEAKATEAAQDAKDESALAKYCVDLNAKSKKGDVDPLIGRSGEVERCIQVLCRRRKNNPLLVGDPGVGKTAIAEGLAKKIVEGETPEVLSGATIFSLDMGALLAGTRYRGDFEERLKAVVKELENHDDAILFIDEIHTVIGAGATSGGAMDASNLLKPALAGGKLRCMGSTTYKEYRQHFEKDRALSRRFQKIDVNEPSVPDAIKILMGLKPHFEEHHDLRYTNDAIKTAVELASRYINDRKLPDSAIDVIDEAGAAQHLVTESKRRKTISPKEIEAVVAKIARIPPKNVSKDDAEVLRDLDKTLKRVVFGQDNAIEALSSAIKLARAGLREPEKPIGNYLFAGPTGVGKTEVAKQLASTLGVELLRFDMSEYMEKHAVSRLIGAPPGYVGFDQGGLLTDGVDQHPHCVLLLDEIEKAHPDVFNILLQVMDHGKLTDHNGRQVDFRNVILIMTSNAGASDMQKAAIGFGRERREGEDTAAIERTFTPEFRNRLDAVISFAPLSREVVIHVVEKFVLQLEVQLMDRNVHIELNPEAADWLAEKGYDDKMGARPLGRVIQENIKKPLAEELLFGRLQKGGVVRVKIEDGKPAFDITGPEALRIGKKTTPLLTAD</sequence>
<keyword evidence="2 6" id="KW-0677">Repeat</keyword>
<dbReference type="InterPro" id="IPR003593">
    <property type="entry name" value="AAA+_ATPase"/>
</dbReference>
<dbReference type="InterPro" id="IPR027417">
    <property type="entry name" value="P-loop_NTPase"/>
</dbReference>
<accession>A0ABY7SM72</accession>
<evidence type="ECO:0000256" key="4">
    <source>
        <dbReference type="ARBA" id="ARBA00022840"/>
    </source>
</evidence>
<evidence type="ECO:0000256" key="5">
    <source>
        <dbReference type="ARBA" id="ARBA00023186"/>
    </source>
</evidence>
<dbReference type="Gene3D" id="1.10.8.60">
    <property type="match status" value="2"/>
</dbReference>
<dbReference type="SUPFAM" id="SSF81923">
    <property type="entry name" value="Double Clp-N motif"/>
    <property type="match status" value="1"/>
</dbReference>
<evidence type="ECO:0000256" key="7">
    <source>
        <dbReference type="RuleBase" id="RU004432"/>
    </source>
</evidence>
<evidence type="ECO:0000256" key="6">
    <source>
        <dbReference type="PROSITE-ProRule" id="PRU01251"/>
    </source>
</evidence>
<dbReference type="PRINTS" id="PR00300">
    <property type="entry name" value="CLPPROTEASEA"/>
</dbReference>
<keyword evidence="5 7" id="KW-0143">Chaperone</keyword>
<dbReference type="CDD" id="cd19499">
    <property type="entry name" value="RecA-like_ClpB_Hsp104-like"/>
    <property type="match status" value="1"/>
</dbReference>
<dbReference type="InterPro" id="IPR028299">
    <property type="entry name" value="ClpA/B_CS2"/>
</dbReference>
<dbReference type="Pfam" id="PF02861">
    <property type="entry name" value="Clp_N"/>
    <property type="match status" value="1"/>
</dbReference>
<gene>
    <name evidence="9" type="primary">clpA</name>
    <name evidence="9" type="ORF">JHX87_04565</name>
</gene>
<protein>
    <submittedName>
        <fullName evidence="9">ATP-dependent Clp protease ATP-binding subunit ClpA</fullName>
    </submittedName>
</protein>
<evidence type="ECO:0000256" key="3">
    <source>
        <dbReference type="ARBA" id="ARBA00022741"/>
    </source>
</evidence>
<dbReference type="Gene3D" id="1.10.1780.10">
    <property type="entry name" value="Clp, N-terminal domain"/>
    <property type="match status" value="1"/>
</dbReference>
<dbReference type="PANTHER" id="PTHR11638:SF111">
    <property type="entry name" value="ATP-DEPENDENT CLP PROTEASE ATP-BINDING SUBUNIT CLPA"/>
    <property type="match status" value="1"/>
</dbReference>
<dbReference type="Pfam" id="PF07724">
    <property type="entry name" value="AAA_2"/>
    <property type="match status" value="1"/>
</dbReference>
<dbReference type="InterPro" id="IPR050130">
    <property type="entry name" value="ClpA_ClpB"/>
</dbReference>
<evidence type="ECO:0000259" key="8">
    <source>
        <dbReference type="PROSITE" id="PS51903"/>
    </source>
</evidence>
<dbReference type="SUPFAM" id="SSF52540">
    <property type="entry name" value="P-loop containing nucleoside triphosphate hydrolases"/>
    <property type="match status" value="2"/>
</dbReference>
<dbReference type="InterPro" id="IPR001270">
    <property type="entry name" value="ClpA/B"/>
</dbReference>
<dbReference type="Pfam" id="PF10431">
    <property type="entry name" value="ClpB_D2-small"/>
    <property type="match status" value="1"/>
</dbReference>
<dbReference type="NCBIfam" id="TIGR02639">
    <property type="entry name" value="ClpA"/>
    <property type="match status" value="1"/>
</dbReference>
<dbReference type="Pfam" id="PF17871">
    <property type="entry name" value="AAA_lid_9"/>
    <property type="match status" value="1"/>
</dbReference>
<keyword evidence="10" id="KW-1185">Reference proteome</keyword>
<dbReference type="Gene3D" id="3.40.50.300">
    <property type="entry name" value="P-loop containing nucleotide triphosphate hydrolases"/>
    <property type="match status" value="2"/>
</dbReference>
<evidence type="ECO:0000313" key="9">
    <source>
        <dbReference type="EMBL" id="WCR08099.1"/>
    </source>
</evidence>
<organism evidence="9 10">
    <name type="scientific">Paracoccus fistulariae</name>
    <dbReference type="NCBI Taxonomy" id="658446"/>
    <lineage>
        <taxon>Bacteria</taxon>
        <taxon>Pseudomonadati</taxon>
        <taxon>Pseudomonadota</taxon>
        <taxon>Alphaproteobacteria</taxon>
        <taxon>Rhodobacterales</taxon>
        <taxon>Paracoccaceae</taxon>
        <taxon>Paracoccus</taxon>
    </lineage>
</organism>
<dbReference type="Proteomes" id="UP001219349">
    <property type="component" value="Chromosome"/>
</dbReference>
<dbReference type="SMART" id="SM00382">
    <property type="entry name" value="AAA"/>
    <property type="match status" value="2"/>
</dbReference>
<evidence type="ECO:0000256" key="1">
    <source>
        <dbReference type="ARBA" id="ARBA00008675"/>
    </source>
</evidence>
<dbReference type="InterPro" id="IPR041546">
    <property type="entry name" value="ClpA/ClpB_AAA_lid"/>
</dbReference>
<evidence type="ECO:0000256" key="2">
    <source>
        <dbReference type="ARBA" id="ARBA00022737"/>
    </source>
</evidence>
<proteinExistence type="inferred from homology"/>
<dbReference type="GO" id="GO:0006508">
    <property type="term" value="P:proteolysis"/>
    <property type="evidence" value="ECO:0007669"/>
    <property type="project" value="UniProtKB-KW"/>
</dbReference>
<dbReference type="EMBL" id="CP067136">
    <property type="protein sequence ID" value="WCR08099.1"/>
    <property type="molecule type" value="Genomic_DNA"/>
</dbReference>
<comment type="similarity">
    <text evidence="1 7">Belongs to the ClpA/ClpB family.</text>
</comment>
<keyword evidence="9" id="KW-0645">Protease</keyword>
<keyword evidence="3 7" id="KW-0547">Nucleotide-binding</keyword>
<keyword evidence="9" id="KW-0378">Hydrolase</keyword>
<dbReference type="Pfam" id="PF00004">
    <property type="entry name" value="AAA"/>
    <property type="match status" value="1"/>
</dbReference>
<dbReference type="InterPro" id="IPR003959">
    <property type="entry name" value="ATPase_AAA_core"/>
</dbReference>
<dbReference type="PROSITE" id="PS51903">
    <property type="entry name" value="CLP_R"/>
    <property type="match status" value="1"/>
</dbReference>
<dbReference type="InterPro" id="IPR018368">
    <property type="entry name" value="ClpA/B_CS1"/>
</dbReference>
<feature type="domain" description="Clp R" evidence="8">
    <location>
        <begin position="1"/>
        <end position="147"/>
    </location>
</feature>
<reference evidence="9 10" key="1">
    <citation type="submission" date="2021-01" db="EMBL/GenBank/DDBJ databases">
        <title>Biogeographic distribution of Paracoccus.</title>
        <authorList>
            <person name="Hollensteiner J."/>
            <person name="Leineberger J."/>
            <person name="Brinkhoff T."/>
            <person name="Daniel R."/>
        </authorList>
    </citation>
    <scope>NUCLEOTIDE SEQUENCE [LARGE SCALE GENOMIC DNA]</scope>
    <source>
        <strain evidence="9 10">KCTC 22803</strain>
    </source>
</reference>
<name>A0ABY7SM72_9RHOB</name>
<dbReference type="RefSeq" id="WP_271882719.1">
    <property type="nucleotide sequence ID" value="NZ_CP067136.1"/>
</dbReference>
<evidence type="ECO:0000313" key="10">
    <source>
        <dbReference type="Proteomes" id="UP001219349"/>
    </source>
</evidence>
<dbReference type="CDD" id="cd00009">
    <property type="entry name" value="AAA"/>
    <property type="match status" value="1"/>
</dbReference>
<dbReference type="GO" id="GO:0008233">
    <property type="term" value="F:peptidase activity"/>
    <property type="evidence" value="ECO:0007669"/>
    <property type="project" value="UniProtKB-KW"/>
</dbReference>
<dbReference type="SMART" id="SM01086">
    <property type="entry name" value="ClpB_D2-small"/>
    <property type="match status" value="1"/>
</dbReference>
<dbReference type="PROSITE" id="PS00870">
    <property type="entry name" value="CLPAB_1"/>
    <property type="match status" value="1"/>
</dbReference>
<keyword evidence="4 7" id="KW-0067">ATP-binding</keyword>
<dbReference type="InterPro" id="IPR036628">
    <property type="entry name" value="Clp_N_dom_sf"/>
</dbReference>
<dbReference type="GO" id="GO:0005524">
    <property type="term" value="F:ATP binding"/>
    <property type="evidence" value="ECO:0007669"/>
    <property type="project" value="UniProtKB-KW"/>
</dbReference>
<dbReference type="PANTHER" id="PTHR11638">
    <property type="entry name" value="ATP-DEPENDENT CLP PROTEASE"/>
    <property type="match status" value="1"/>
</dbReference>
<dbReference type="InterPro" id="IPR004176">
    <property type="entry name" value="Clp_R_N"/>
</dbReference>
<dbReference type="PROSITE" id="PS00871">
    <property type="entry name" value="CLPAB_2"/>
    <property type="match status" value="1"/>
</dbReference>